<dbReference type="NCBIfam" id="TIGR01352">
    <property type="entry name" value="tonB_Cterm"/>
    <property type="match status" value="1"/>
</dbReference>
<evidence type="ECO:0000313" key="7">
    <source>
        <dbReference type="EMBL" id="PWC26705.1"/>
    </source>
</evidence>
<dbReference type="OrthoDB" id="7280794at2"/>
<evidence type="ECO:0000256" key="1">
    <source>
        <dbReference type="ARBA" id="ARBA00004167"/>
    </source>
</evidence>
<feature type="compositionally biased region" description="Pro residues" evidence="5">
    <location>
        <begin position="187"/>
        <end position="203"/>
    </location>
</feature>
<keyword evidence="3" id="KW-1133">Transmembrane helix</keyword>
<evidence type="ECO:0000256" key="2">
    <source>
        <dbReference type="ARBA" id="ARBA00022692"/>
    </source>
</evidence>
<organism evidence="7 8">
    <name type="scientific">Teichococcus aestuarii</name>
    <dbReference type="NCBI Taxonomy" id="568898"/>
    <lineage>
        <taxon>Bacteria</taxon>
        <taxon>Pseudomonadati</taxon>
        <taxon>Pseudomonadota</taxon>
        <taxon>Alphaproteobacteria</taxon>
        <taxon>Acetobacterales</taxon>
        <taxon>Roseomonadaceae</taxon>
        <taxon>Roseomonas</taxon>
    </lineage>
</organism>
<comment type="caution">
    <text evidence="7">The sequence shown here is derived from an EMBL/GenBank/DDBJ whole genome shotgun (WGS) entry which is preliminary data.</text>
</comment>
<evidence type="ECO:0000259" key="6">
    <source>
        <dbReference type="PROSITE" id="PS52015"/>
    </source>
</evidence>
<dbReference type="EMBL" id="PDOA01000026">
    <property type="protein sequence ID" value="PWC26705.1"/>
    <property type="molecule type" value="Genomic_DNA"/>
</dbReference>
<dbReference type="PRINTS" id="PR01217">
    <property type="entry name" value="PRICHEXTENSN"/>
</dbReference>
<dbReference type="AlphaFoldDB" id="A0A2U1UYH4"/>
<keyword evidence="8" id="KW-1185">Reference proteome</keyword>
<dbReference type="SUPFAM" id="SSF74653">
    <property type="entry name" value="TolA/TonB C-terminal domain"/>
    <property type="match status" value="1"/>
</dbReference>
<evidence type="ECO:0000256" key="4">
    <source>
        <dbReference type="ARBA" id="ARBA00023136"/>
    </source>
</evidence>
<evidence type="ECO:0000256" key="5">
    <source>
        <dbReference type="SAM" id="MobiDB-lite"/>
    </source>
</evidence>
<dbReference type="Proteomes" id="UP000245048">
    <property type="component" value="Unassembled WGS sequence"/>
</dbReference>
<name>A0A2U1UYH4_9PROT</name>
<evidence type="ECO:0000313" key="8">
    <source>
        <dbReference type="Proteomes" id="UP000245048"/>
    </source>
</evidence>
<feature type="compositionally biased region" description="Pro residues" evidence="5">
    <location>
        <begin position="254"/>
        <end position="264"/>
    </location>
</feature>
<feature type="region of interest" description="Disordered" evidence="5">
    <location>
        <begin position="1"/>
        <end position="22"/>
    </location>
</feature>
<dbReference type="Pfam" id="PF03544">
    <property type="entry name" value="TonB_C"/>
    <property type="match status" value="1"/>
</dbReference>
<comment type="subcellular location">
    <subcellularLocation>
        <location evidence="1">Membrane</location>
        <topology evidence="1">Single-pass membrane protein</topology>
    </subcellularLocation>
</comment>
<accession>A0A2U1UYH4</accession>
<keyword evidence="2" id="KW-0812">Transmembrane</keyword>
<proteinExistence type="predicted"/>
<dbReference type="InterPro" id="IPR037682">
    <property type="entry name" value="TonB_C"/>
</dbReference>
<dbReference type="GO" id="GO:0055085">
    <property type="term" value="P:transmembrane transport"/>
    <property type="evidence" value="ECO:0007669"/>
    <property type="project" value="InterPro"/>
</dbReference>
<protein>
    <recommendedName>
        <fullName evidence="6">TonB C-terminal domain-containing protein</fullName>
    </recommendedName>
</protein>
<feature type="compositionally biased region" description="Low complexity" evidence="5">
    <location>
        <begin position="80"/>
        <end position="93"/>
    </location>
</feature>
<reference evidence="8" key="1">
    <citation type="submission" date="2017-10" db="EMBL/GenBank/DDBJ databases">
        <authorList>
            <person name="Toshchakov S.V."/>
            <person name="Goeva M.A."/>
        </authorList>
    </citation>
    <scope>NUCLEOTIDE SEQUENCE [LARGE SCALE GENOMIC DNA]</scope>
    <source>
        <strain evidence="8">JR1/69-1-13</strain>
    </source>
</reference>
<feature type="compositionally biased region" description="Pro residues" evidence="5">
    <location>
        <begin position="221"/>
        <end position="237"/>
    </location>
</feature>
<dbReference type="RefSeq" id="WP_109519024.1">
    <property type="nucleotide sequence ID" value="NZ_PDOA01000026.1"/>
</dbReference>
<dbReference type="InterPro" id="IPR006260">
    <property type="entry name" value="TonB/TolA_C"/>
</dbReference>
<sequence>MSTSLTGVTAPPSGGRPGRPRLRLGPGLAASLLLHAALATWLLWSHTPEPLPRPAEGEGVPVVFESAAGEAGPALPQPQAPVGAPEVPGGAPAPLEPPDVSAPPGPSQPPPPPPPQAAPVPPAPPLTAPPLAVPPQPETPLATPPLAAPPTAAPPPPPVAEAPPPPAPPAEAPPAPPAAPPLVAEAPPVPEGELPAPPPPAPLPDLSAELAPPTPFRLSPPRLPLAPPQPEAPPRPNPLAGTLSLGPQAARPIAPAPQARPAPGRPGQLDMAIGPVPQRSLAPGQPAYSGSAAMAHVSGARPGRNWGRAFQAWVQSRGFYPPQAAAAGEDGPVVLRVTVARDGRIEAVQITGRSGSRWLDAAALSLFRDQVGPAFTAEMEGDSTTLTFTVNYRIVYR</sequence>
<feature type="compositionally biased region" description="Low complexity" evidence="5">
    <location>
        <begin position="204"/>
        <end position="220"/>
    </location>
</feature>
<keyword evidence="4" id="KW-0472">Membrane</keyword>
<dbReference type="GO" id="GO:0016020">
    <property type="term" value="C:membrane"/>
    <property type="evidence" value="ECO:0007669"/>
    <property type="project" value="UniProtKB-SubCell"/>
</dbReference>
<feature type="compositionally biased region" description="Pro residues" evidence="5">
    <location>
        <begin position="94"/>
        <end position="180"/>
    </location>
</feature>
<dbReference type="PROSITE" id="PS52015">
    <property type="entry name" value="TONB_CTD"/>
    <property type="match status" value="1"/>
</dbReference>
<feature type="region of interest" description="Disordered" evidence="5">
    <location>
        <begin position="70"/>
        <end position="289"/>
    </location>
</feature>
<feature type="domain" description="TonB C-terminal" evidence="6">
    <location>
        <begin position="305"/>
        <end position="397"/>
    </location>
</feature>
<gene>
    <name evidence="7" type="ORF">CR165_21720</name>
</gene>
<evidence type="ECO:0000256" key="3">
    <source>
        <dbReference type="ARBA" id="ARBA00022989"/>
    </source>
</evidence>
<dbReference type="Gene3D" id="3.30.1150.10">
    <property type="match status" value="1"/>
</dbReference>